<keyword evidence="3" id="KW-1003">Cell membrane</keyword>
<dbReference type="AlphaFoldDB" id="A0A1V4HHP8"/>
<dbReference type="RefSeq" id="WP_079414356.1">
    <property type="nucleotide sequence ID" value="NZ_MBTG01000017.1"/>
</dbReference>
<comment type="caution">
    <text evidence="9">The sequence shown here is derived from an EMBL/GenBank/DDBJ whole genome shotgun (WGS) entry which is preliminary data.</text>
</comment>
<dbReference type="Pfam" id="PF00528">
    <property type="entry name" value="BPD_transp_1"/>
    <property type="match status" value="1"/>
</dbReference>
<dbReference type="Gene3D" id="1.10.3720.10">
    <property type="entry name" value="MetI-like"/>
    <property type="match status" value="1"/>
</dbReference>
<proteinExistence type="inferred from homology"/>
<dbReference type="CDD" id="cd06261">
    <property type="entry name" value="TM_PBP2"/>
    <property type="match status" value="1"/>
</dbReference>
<feature type="transmembrane region" description="Helical" evidence="7">
    <location>
        <begin position="145"/>
        <end position="167"/>
    </location>
</feature>
<keyword evidence="10" id="KW-1185">Reference proteome</keyword>
<keyword evidence="4 7" id="KW-0812">Transmembrane</keyword>
<evidence type="ECO:0000313" key="9">
    <source>
        <dbReference type="EMBL" id="OPH56131.1"/>
    </source>
</evidence>
<feature type="transmembrane region" description="Helical" evidence="7">
    <location>
        <begin position="188"/>
        <end position="210"/>
    </location>
</feature>
<feature type="transmembrane region" description="Helical" evidence="7">
    <location>
        <begin position="78"/>
        <end position="101"/>
    </location>
</feature>
<dbReference type="InterPro" id="IPR035906">
    <property type="entry name" value="MetI-like_sf"/>
</dbReference>
<organism evidence="9 10">
    <name type="scientific">Paenibacillus ferrarius</name>
    <dbReference type="NCBI Taxonomy" id="1469647"/>
    <lineage>
        <taxon>Bacteria</taxon>
        <taxon>Bacillati</taxon>
        <taxon>Bacillota</taxon>
        <taxon>Bacilli</taxon>
        <taxon>Bacillales</taxon>
        <taxon>Paenibacillaceae</taxon>
        <taxon>Paenibacillus</taxon>
    </lineage>
</organism>
<gene>
    <name evidence="9" type="ORF">BC351_28575</name>
</gene>
<dbReference type="InterPro" id="IPR000515">
    <property type="entry name" value="MetI-like"/>
</dbReference>
<sequence>MSQASAQHKKTSGLEIFVHILFIVISILCIAPLILVISVSFSDETSIIANGFKFYPEVFSLKAYEILFKDFEQILRSYGISLFVTIVGSILSLLLIALYAYPLSREDLKYRNAFAFFIFFTMLFNGGLVPWYLVYVNILHLKNTVWSLILPLLMTPFFVIVMRTFFATTIPTALLESAKIDGASELKTFIRIVLPLSLPVLGTIALFNTVNYWNDWFLSLVFISDSHNISLQYLMYKTLLNIQYITSNSAVLNGISSGGGQIDLPSRTLQMAMAVVGIGPVVIAYPFFQRYFVRGLTIGAVKG</sequence>
<dbReference type="Proteomes" id="UP000190626">
    <property type="component" value="Unassembled WGS sequence"/>
</dbReference>
<name>A0A1V4HHP8_9BACL</name>
<dbReference type="PANTHER" id="PTHR43744">
    <property type="entry name" value="ABC TRANSPORTER PERMEASE PROTEIN MG189-RELATED-RELATED"/>
    <property type="match status" value="1"/>
</dbReference>
<dbReference type="OrthoDB" id="9810086at2"/>
<feature type="transmembrane region" description="Helical" evidence="7">
    <location>
        <begin position="113"/>
        <end position="133"/>
    </location>
</feature>
<dbReference type="STRING" id="1469647.BC351_28575"/>
<evidence type="ECO:0000313" key="10">
    <source>
        <dbReference type="Proteomes" id="UP000190626"/>
    </source>
</evidence>
<dbReference type="SUPFAM" id="SSF161098">
    <property type="entry name" value="MetI-like"/>
    <property type="match status" value="1"/>
</dbReference>
<dbReference type="PANTHER" id="PTHR43744:SF9">
    <property type="entry name" value="POLYGALACTURONAN_RHAMNOGALACTURONAN TRANSPORT SYSTEM PERMEASE PROTEIN YTCP"/>
    <property type="match status" value="1"/>
</dbReference>
<feature type="domain" description="ABC transmembrane type-1" evidence="8">
    <location>
        <begin position="78"/>
        <end position="288"/>
    </location>
</feature>
<evidence type="ECO:0000256" key="4">
    <source>
        <dbReference type="ARBA" id="ARBA00022692"/>
    </source>
</evidence>
<comment type="similarity">
    <text evidence="7">Belongs to the binding-protein-dependent transport system permease family.</text>
</comment>
<dbReference type="EMBL" id="MBTG01000017">
    <property type="protein sequence ID" value="OPH56131.1"/>
    <property type="molecule type" value="Genomic_DNA"/>
</dbReference>
<keyword evidence="5 7" id="KW-1133">Transmembrane helix</keyword>
<keyword evidence="2 7" id="KW-0813">Transport</keyword>
<keyword evidence="6 7" id="KW-0472">Membrane</keyword>
<dbReference type="GO" id="GO:0005886">
    <property type="term" value="C:plasma membrane"/>
    <property type="evidence" value="ECO:0007669"/>
    <property type="project" value="UniProtKB-SubCell"/>
</dbReference>
<evidence type="ECO:0000256" key="2">
    <source>
        <dbReference type="ARBA" id="ARBA00022448"/>
    </source>
</evidence>
<comment type="subcellular location">
    <subcellularLocation>
        <location evidence="1 7">Cell membrane</location>
        <topology evidence="1 7">Multi-pass membrane protein</topology>
    </subcellularLocation>
</comment>
<feature type="transmembrane region" description="Helical" evidence="7">
    <location>
        <begin position="269"/>
        <end position="288"/>
    </location>
</feature>
<evidence type="ECO:0000256" key="7">
    <source>
        <dbReference type="RuleBase" id="RU363032"/>
    </source>
</evidence>
<accession>A0A1V4HHP8</accession>
<evidence type="ECO:0000256" key="3">
    <source>
        <dbReference type="ARBA" id="ARBA00022475"/>
    </source>
</evidence>
<evidence type="ECO:0000256" key="5">
    <source>
        <dbReference type="ARBA" id="ARBA00022989"/>
    </source>
</evidence>
<dbReference type="GO" id="GO:0055085">
    <property type="term" value="P:transmembrane transport"/>
    <property type="evidence" value="ECO:0007669"/>
    <property type="project" value="InterPro"/>
</dbReference>
<evidence type="ECO:0000256" key="6">
    <source>
        <dbReference type="ARBA" id="ARBA00023136"/>
    </source>
</evidence>
<evidence type="ECO:0000256" key="1">
    <source>
        <dbReference type="ARBA" id="ARBA00004651"/>
    </source>
</evidence>
<evidence type="ECO:0000259" key="8">
    <source>
        <dbReference type="PROSITE" id="PS50928"/>
    </source>
</evidence>
<reference evidence="10" key="1">
    <citation type="submission" date="2016-07" db="EMBL/GenBank/DDBJ databases">
        <authorList>
            <person name="Florea S."/>
            <person name="Webb J.S."/>
            <person name="Jaromczyk J."/>
            <person name="Schardl C.L."/>
        </authorList>
    </citation>
    <scope>NUCLEOTIDE SEQUENCE [LARGE SCALE GENOMIC DNA]</scope>
    <source>
        <strain evidence="10">CY1</strain>
    </source>
</reference>
<protein>
    <submittedName>
        <fullName evidence="9">Sugar ABC transporter permease</fullName>
    </submittedName>
</protein>
<feature type="transmembrane region" description="Helical" evidence="7">
    <location>
        <begin position="16"/>
        <end position="41"/>
    </location>
</feature>
<dbReference type="PROSITE" id="PS50928">
    <property type="entry name" value="ABC_TM1"/>
    <property type="match status" value="1"/>
</dbReference>